<gene>
    <name evidence="3" type="ORF">GCM10009863_48780</name>
</gene>
<dbReference type="PROSITE" id="PS50943">
    <property type="entry name" value="HTH_CROC1"/>
    <property type="match status" value="1"/>
</dbReference>
<dbReference type="Pfam" id="PF01381">
    <property type="entry name" value="HTH_3"/>
    <property type="match status" value="1"/>
</dbReference>
<evidence type="ECO:0000256" key="1">
    <source>
        <dbReference type="SAM" id="MobiDB-lite"/>
    </source>
</evidence>
<dbReference type="InterPro" id="IPR001387">
    <property type="entry name" value="Cro/C1-type_HTH"/>
</dbReference>
<dbReference type="InterPro" id="IPR007278">
    <property type="entry name" value="DUF397"/>
</dbReference>
<proteinExistence type="predicted"/>
<name>A0ABN3QJE4_9ACTN</name>
<evidence type="ECO:0000313" key="4">
    <source>
        <dbReference type="Proteomes" id="UP001501447"/>
    </source>
</evidence>
<dbReference type="Gene3D" id="1.10.260.40">
    <property type="entry name" value="lambda repressor-like DNA-binding domains"/>
    <property type="match status" value="1"/>
</dbReference>
<accession>A0ABN3QJE4</accession>
<evidence type="ECO:0000313" key="3">
    <source>
        <dbReference type="EMBL" id="GAA2628016.1"/>
    </source>
</evidence>
<reference evidence="3 4" key="1">
    <citation type="journal article" date="2019" name="Int. J. Syst. Evol. Microbiol.">
        <title>The Global Catalogue of Microorganisms (GCM) 10K type strain sequencing project: providing services to taxonomists for standard genome sequencing and annotation.</title>
        <authorList>
            <consortium name="The Broad Institute Genomics Platform"/>
            <consortium name="The Broad Institute Genome Sequencing Center for Infectious Disease"/>
            <person name="Wu L."/>
            <person name="Ma J."/>
        </authorList>
    </citation>
    <scope>NUCLEOTIDE SEQUENCE [LARGE SCALE GENOMIC DNA]</scope>
    <source>
        <strain evidence="3 4">JCM 16373</strain>
    </source>
</reference>
<feature type="region of interest" description="Disordered" evidence="1">
    <location>
        <begin position="1"/>
        <end position="22"/>
    </location>
</feature>
<dbReference type="Pfam" id="PF04149">
    <property type="entry name" value="DUF397"/>
    <property type="match status" value="1"/>
</dbReference>
<dbReference type="Proteomes" id="UP001501447">
    <property type="component" value="Unassembled WGS sequence"/>
</dbReference>
<feature type="domain" description="HTH cro/C1-type" evidence="2">
    <location>
        <begin position="23"/>
        <end position="64"/>
    </location>
</feature>
<protein>
    <recommendedName>
        <fullName evidence="2">HTH cro/C1-type domain-containing protein</fullName>
    </recommendedName>
</protein>
<dbReference type="InterPro" id="IPR010982">
    <property type="entry name" value="Lambda_DNA-bd_dom_sf"/>
</dbReference>
<sequence>MARSRKRAHDSNPLVPHSSGADVKRVRLAGKLTQKRLGIATGYSEGYVSKVESGTVMPSMTFAEGQGIGRVIDSSDRVEAARNLFDRLRADALSPASATGVVPVRDSKDTGRTPMRLSAPAWSAFVDDLKRAEH</sequence>
<dbReference type="CDD" id="cd00093">
    <property type="entry name" value="HTH_XRE"/>
    <property type="match status" value="1"/>
</dbReference>
<comment type="caution">
    <text evidence="3">The sequence shown here is derived from an EMBL/GenBank/DDBJ whole genome shotgun (WGS) entry which is preliminary data.</text>
</comment>
<organism evidence="3 4">
    <name type="scientific">Streptomyces axinellae</name>
    <dbReference type="NCBI Taxonomy" id="552788"/>
    <lineage>
        <taxon>Bacteria</taxon>
        <taxon>Bacillati</taxon>
        <taxon>Actinomycetota</taxon>
        <taxon>Actinomycetes</taxon>
        <taxon>Kitasatosporales</taxon>
        <taxon>Streptomycetaceae</taxon>
        <taxon>Streptomyces</taxon>
    </lineage>
</organism>
<dbReference type="SUPFAM" id="SSF47413">
    <property type="entry name" value="lambda repressor-like DNA-binding domains"/>
    <property type="match status" value="1"/>
</dbReference>
<evidence type="ECO:0000259" key="2">
    <source>
        <dbReference type="PROSITE" id="PS50943"/>
    </source>
</evidence>
<keyword evidence="4" id="KW-1185">Reference proteome</keyword>
<dbReference type="EMBL" id="BAAARJ010000017">
    <property type="protein sequence ID" value="GAA2628016.1"/>
    <property type="molecule type" value="Genomic_DNA"/>
</dbReference>